<keyword evidence="3 4" id="KW-0808">Transferase</keyword>
<protein>
    <recommendedName>
        <fullName evidence="5">UDP-glucuronosyltransferase</fullName>
        <ecNumber evidence="5">2.4.1.17</ecNumber>
    </recommendedName>
</protein>
<accession>A0ABD0SKD6</accession>
<organism evidence="6 7">
    <name type="scientific">Loxostege sticticalis</name>
    <name type="common">Beet webworm moth</name>
    <dbReference type="NCBI Taxonomy" id="481309"/>
    <lineage>
        <taxon>Eukaryota</taxon>
        <taxon>Metazoa</taxon>
        <taxon>Ecdysozoa</taxon>
        <taxon>Arthropoda</taxon>
        <taxon>Hexapoda</taxon>
        <taxon>Insecta</taxon>
        <taxon>Pterygota</taxon>
        <taxon>Neoptera</taxon>
        <taxon>Endopterygota</taxon>
        <taxon>Lepidoptera</taxon>
        <taxon>Glossata</taxon>
        <taxon>Ditrysia</taxon>
        <taxon>Pyraloidea</taxon>
        <taxon>Crambidae</taxon>
        <taxon>Pyraustinae</taxon>
        <taxon>Loxostege</taxon>
    </lineage>
</organism>
<comment type="catalytic activity">
    <reaction evidence="5">
        <text>glucuronate acceptor + UDP-alpha-D-glucuronate = acceptor beta-D-glucuronoside + UDP + H(+)</text>
        <dbReference type="Rhea" id="RHEA:21032"/>
        <dbReference type="ChEBI" id="CHEBI:15378"/>
        <dbReference type="ChEBI" id="CHEBI:58052"/>
        <dbReference type="ChEBI" id="CHEBI:58223"/>
        <dbReference type="ChEBI" id="CHEBI:132367"/>
        <dbReference type="ChEBI" id="CHEBI:132368"/>
        <dbReference type="EC" id="2.4.1.17"/>
    </reaction>
</comment>
<dbReference type="GO" id="GO:0016020">
    <property type="term" value="C:membrane"/>
    <property type="evidence" value="ECO:0007669"/>
    <property type="project" value="UniProtKB-SubCell"/>
</dbReference>
<dbReference type="FunFam" id="3.40.50.2000:FF:000050">
    <property type="entry name" value="UDP-glucuronosyltransferase"/>
    <property type="match status" value="1"/>
</dbReference>
<dbReference type="PANTHER" id="PTHR48043">
    <property type="entry name" value="EG:EG0003.4 PROTEIN-RELATED"/>
    <property type="match status" value="1"/>
</dbReference>
<keyword evidence="5" id="KW-0812">Transmembrane</keyword>
<evidence type="ECO:0000256" key="3">
    <source>
        <dbReference type="ARBA" id="ARBA00022679"/>
    </source>
</evidence>
<feature type="chain" id="PRO_5044533379" description="UDP-glucuronosyltransferase" evidence="5">
    <location>
        <begin position="20"/>
        <end position="511"/>
    </location>
</feature>
<comment type="subcellular location">
    <subcellularLocation>
        <location evidence="5">Membrane</location>
        <topology evidence="5">Single-pass membrane protein</topology>
    </subcellularLocation>
</comment>
<dbReference type="SUPFAM" id="SSF53756">
    <property type="entry name" value="UDP-Glycosyltransferase/glycogen phosphorylase"/>
    <property type="match status" value="1"/>
</dbReference>
<feature type="transmembrane region" description="Helical" evidence="5">
    <location>
        <begin position="477"/>
        <end position="500"/>
    </location>
</feature>
<dbReference type="GO" id="GO:0015020">
    <property type="term" value="F:glucuronosyltransferase activity"/>
    <property type="evidence" value="ECO:0007669"/>
    <property type="project" value="UniProtKB-EC"/>
</dbReference>
<dbReference type="EMBL" id="JBEDNZ010000019">
    <property type="protein sequence ID" value="KAL0820067.1"/>
    <property type="molecule type" value="Genomic_DNA"/>
</dbReference>
<feature type="signal peptide" evidence="5">
    <location>
        <begin position="1"/>
        <end position="19"/>
    </location>
</feature>
<dbReference type="InterPro" id="IPR035595">
    <property type="entry name" value="UDP_glycos_trans_CS"/>
</dbReference>
<dbReference type="CDD" id="cd03784">
    <property type="entry name" value="GT1_Gtf-like"/>
    <property type="match status" value="1"/>
</dbReference>
<evidence type="ECO:0000313" key="7">
    <source>
        <dbReference type="Proteomes" id="UP001549921"/>
    </source>
</evidence>
<proteinExistence type="inferred from homology"/>
<evidence type="ECO:0000313" key="6">
    <source>
        <dbReference type="EMBL" id="KAL0820067.1"/>
    </source>
</evidence>
<dbReference type="EC" id="2.4.1.17" evidence="5"/>
<dbReference type="Pfam" id="PF00201">
    <property type="entry name" value="UDPGT"/>
    <property type="match status" value="1"/>
</dbReference>
<sequence>MKLPIAVLLATLCLHVGDSYRIMVVFPLPGKSHTILGDGIVRHLAAAGHEITYVTPSPRKIGPKNVRYIDVSENYNNFPTDTMNLKHFMESEPMDTKFVLETMLKFHNETYHCPNVREIFFDPNQQFDLVIAEWMFSELNAGFGAILGAPFIWVSTTEPHWLVLRLIDEASNPAFSADIMGSGLPPFSFKERVSQLFTQIFVRGLKFMDSSEGKIYSSLAPYFKARGREQPPLQEIAFNASLMFGNSHVSLGQAVTLPESYKAIGGYHIDSKLPPIPEDLQKVLDNAKHGVIYFSMGSNLKSKDLPDELKKSLLKMFSELKYTVIWKFEEVLPGVPDNVHIIQWAPQTSILAHPKCVLFITHGGHLSTTETVHFGKPIIGIPVFADQFINVDRAVAKGFAKRVDLSMTMADKLKVAINEILQDPKFTAKVKELSFIYHDRPATPGAELVHWAEHVIKTRGAPHLRSPALDVPFYQKMYLDLLALIVAVLLVIRTAVLRIFKKKPSKKQKTQ</sequence>
<evidence type="ECO:0000256" key="1">
    <source>
        <dbReference type="ARBA" id="ARBA00009995"/>
    </source>
</evidence>
<dbReference type="Gene3D" id="3.40.50.2000">
    <property type="entry name" value="Glycogen Phosphorylase B"/>
    <property type="match status" value="2"/>
</dbReference>
<dbReference type="Proteomes" id="UP001549921">
    <property type="component" value="Unassembled WGS sequence"/>
</dbReference>
<reference evidence="6 7" key="1">
    <citation type="submission" date="2024-06" db="EMBL/GenBank/DDBJ databases">
        <title>A chromosome-level genome assembly of beet webworm, Loxostege sticticalis.</title>
        <authorList>
            <person name="Zhang Y."/>
        </authorList>
    </citation>
    <scope>NUCLEOTIDE SEQUENCE [LARGE SCALE GENOMIC DNA]</scope>
    <source>
        <strain evidence="6">AQ028</strain>
        <tissue evidence="6">Male pupae</tissue>
    </source>
</reference>
<dbReference type="AlphaFoldDB" id="A0ABD0SKD6"/>
<gene>
    <name evidence="6" type="ORF">ABMA28_006012</name>
</gene>
<name>A0ABD0SKD6_LOXSC</name>
<comment type="similarity">
    <text evidence="1 4">Belongs to the UDP-glycosyltransferase family.</text>
</comment>
<dbReference type="PANTHER" id="PTHR48043:SF159">
    <property type="entry name" value="EG:EG0003.4 PROTEIN-RELATED"/>
    <property type="match status" value="1"/>
</dbReference>
<comment type="caution">
    <text evidence="6">The sequence shown here is derived from an EMBL/GenBank/DDBJ whole genome shotgun (WGS) entry which is preliminary data.</text>
</comment>
<evidence type="ECO:0000256" key="2">
    <source>
        <dbReference type="ARBA" id="ARBA00022676"/>
    </source>
</evidence>
<evidence type="ECO:0000256" key="5">
    <source>
        <dbReference type="RuleBase" id="RU362059"/>
    </source>
</evidence>
<dbReference type="InterPro" id="IPR002213">
    <property type="entry name" value="UDP_glucos_trans"/>
</dbReference>
<keyword evidence="5" id="KW-0732">Signal</keyword>
<keyword evidence="5" id="KW-0472">Membrane</keyword>
<keyword evidence="2 4" id="KW-0328">Glycosyltransferase</keyword>
<dbReference type="InterPro" id="IPR050271">
    <property type="entry name" value="UDP-glycosyltransferase"/>
</dbReference>
<keyword evidence="5" id="KW-1133">Transmembrane helix</keyword>
<evidence type="ECO:0000256" key="4">
    <source>
        <dbReference type="RuleBase" id="RU003718"/>
    </source>
</evidence>
<dbReference type="PROSITE" id="PS00375">
    <property type="entry name" value="UDPGT"/>
    <property type="match status" value="1"/>
</dbReference>